<dbReference type="InterPro" id="IPR036271">
    <property type="entry name" value="Tet_transcr_reg_TetR-rel_C_sf"/>
</dbReference>
<dbReference type="InterPro" id="IPR023772">
    <property type="entry name" value="DNA-bd_HTH_TetR-type_CS"/>
</dbReference>
<evidence type="ECO:0000313" key="7">
    <source>
        <dbReference type="Proteomes" id="UP000276634"/>
    </source>
</evidence>
<keyword evidence="2 4" id="KW-0238">DNA-binding</keyword>
<keyword evidence="1" id="KW-0805">Transcription regulation</keyword>
<dbReference type="Proteomes" id="UP000276634">
    <property type="component" value="Unassembled WGS sequence"/>
</dbReference>
<dbReference type="InterPro" id="IPR009057">
    <property type="entry name" value="Homeodomain-like_sf"/>
</dbReference>
<sequence length="209" mass="22503">MQDGDTRAAGAQAVLDAAEALFAERGFDGISMAAIARRAGVSKATVFHHFGTKEALYLAVVRRACRRTSELIRSLDEGGEPLETGLGRLAQTHLASLLEQGAVARLILRELLTGRQERARTLAEEVFGDDHARIVAYLERAQARGELAADVEPGLLVTVLFGAEVLFFLARDVLRHLPATRALAEDPARFAAGLARLLLRGAAPREAGR</sequence>
<proteinExistence type="predicted"/>
<dbReference type="PROSITE" id="PS50977">
    <property type="entry name" value="HTH_TETR_2"/>
    <property type="match status" value="1"/>
</dbReference>
<comment type="caution">
    <text evidence="6">The sequence shown here is derived from an EMBL/GenBank/DDBJ whole genome shotgun (WGS) entry which is preliminary data.</text>
</comment>
<dbReference type="GO" id="GO:0003700">
    <property type="term" value="F:DNA-binding transcription factor activity"/>
    <property type="evidence" value="ECO:0007669"/>
    <property type="project" value="TreeGrafter"/>
</dbReference>
<dbReference type="GO" id="GO:0000976">
    <property type="term" value="F:transcription cis-regulatory region binding"/>
    <property type="evidence" value="ECO:0007669"/>
    <property type="project" value="TreeGrafter"/>
</dbReference>
<keyword evidence="3" id="KW-0804">Transcription</keyword>
<dbReference type="Pfam" id="PF00440">
    <property type="entry name" value="TetR_N"/>
    <property type="match status" value="1"/>
</dbReference>
<feature type="domain" description="HTH tetR-type" evidence="5">
    <location>
        <begin position="8"/>
        <end position="68"/>
    </location>
</feature>
<dbReference type="SUPFAM" id="SSF46689">
    <property type="entry name" value="Homeodomain-like"/>
    <property type="match status" value="1"/>
</dbReference>
<dbReference type="Gene3D" id="1.10.10.60">
    <property type="entry name" value="Homeodomain-like"/>
    <property type="match status" value="1"/>
</dbReference>
<evidence type="ECO:0000256" key="2">
    <source>
        <dbReference type="ARBA" id="ARBA00023125"/>
    </source>
</evidence>
<keyword evidence="7" id="KW-1185">Reference proteome</keyword>
<dbReference type="PANTHER" id="PTHR30055:SF146">
    <property type="entry name" value="HTH-TYPE TRANSCRIPTIONAL DUAL REGULATOR CECR"/>
    <property type="match status" value="1"/>
</dbReference>
<dbReference type="RefSeq" id="WP_123401344.1">
    <property type="nucleotide sequence ID" value="NZ_RJVI01000002.1"/>
</dbReference>
<dbReference type="PROSITE" id="PS01081">
    <property type="entry name" value="HTH_TETR_1"/>
    <property type="match status" value="1"/>
</dbReference>
<dbReference type="InterPro" id="IPR050109">
    <property type="entry name" value="HTH-type_TetR-like_transc_reg"/>
</dbReference>
<dbReference type="OrthoDB" id="5816932at2"/>
<accession>A0A3N1Y1I4</accession>
<dbReference type="PANTHER" id="PTHR30055">
    <property type="entry name" value="HTH-TYPE TRANSCRIPTIONAL REGULATOR RUTR"/>
    <property type="match status" value="1"/>
</dbReference>
<dbReference type="Gene3D" id="1.10.357.10">
    <property type="entry name" value="Tetracycline Repressor, domain 2"/>
    <property type="match status" value="1"/>
</dbReference>
<evidence type="ECO:0000313" key="6">
    <source>
        <dbReference type="EMBL" id="ROR32401.1"/>
    </source>
</evidence>
<evidence type="ECO:0000256" key="4">
    <source>
        <dbReference type="PROSITE-ProRule" id="PRU00335"/>
    </source>
</evidence>
<evidence type="ECO:0000256" key="1">
    <source>
        <dbReference type="ARBA" id="ARBA00023015"/>
    </source>
</evidence>
<evidence type="ECO:0000256" key="3">
    <source>
        <dbReference type="ARBA" id="ARBA00023163"/>
    </source>
</evidence>
<dbReference type="FunFam" id="1.10.10.60:FF:000141">
    <property type="entry name" value="TetR family transcriptional regulator"/>
    <property type="match status" value="1"/>
</dbReference>
<feature type="DNA-binding region" description="H-T-H motif" evidence="4">
    <location>
        <begin position="31"/>
        <end position="50"/>
    </location>
</feature>
<dbReference type="InterPro" id="IPR001647">
    <property type="entry name" value="HTH_TetR"/>
</dbReference>
<organism evidence="6 7">
    <name type="scientific">Inmirania thermothiophila</name>
    <dbReference type="NCBI Taxonomy" id="1750597"/>
    <lineage>
        <taxon>Bacteria</taxon>
        <taxon>Pseudomonadati</taxon>
        <taxon>Pseudomonadota</taxon>
        <taxon>Gammaproteobacteria</taxon>
        <taxon>Chromatiales</taxon>
        <taxon>Ectothiorhodospiraceae</taxon>
        <taxon>Inmirania</taxon>
    </lineage>
</organism>
<dbReference type="SUPFAM" id="SSF48498">
    <property type="entry name" value="Tetracyclin repressor-like, C-terminal domain"/>
    <property type="match status" value="1"/>
</dbReference>
<protein>
    <submittedName>
        <fullName evidence="6">TetR family transcriptional regulator</fullName>
    </submittedName>
</protein>
<dbReference type="AlphaFoldDB" id="A0A3N1Y1I4"/>
<name>A0A3N1Y1I4_9GAMM</name>
<gene>
    <name evidence="6" type="ORF">EDC57_1601</name>
</gene>
<evidence type="ECO:0000259" key="5">
    <source>
        <dbReference type="PROSITE" id="PS50977"/>
    </source>
</evidence>
<reference evidence="6 7" key="1">
    <citation type="submission" date="2018-11" db="EMBL/GenBank/DDBJ databases">
        <title>Genomic Encyclopedia of Type Strains, Phase IV (KMG-IV): sequencing the most valuable type-strain genomes for metagenomic binning, comparative biology and taxonomic classification.</title>
        <authorList>
            <person name="Goeker M."/>
        </authorList>
    </citation>
    <scope>NUCLEOTIDE SEQUENCE [LARGE SCALE GENOMIC DNA]</scope>
    <source>
        <strain evidence="6 7">DSM 100275</strain>
    </source>
</reference>
<dbReference type="PRINTS" id="PR00455">
    <property type="entry name" value="HTHTETR"/>
</dbReference>
<dbReference type="EMBL" id="RJVI01000002">
    <property type="protein sequence ID" value="ROR32401.1"/>
    <property type="molecule type" value="Genomic_DNA"/>
</dbReference>